<dbReference type="EMBL" id="JAAXKZ010000221">
    <property type="protein sequence ID" value="NMH95599.1"/>
    <property type="molecule type" value="Genomic_DNA"/>
</dbReference>
<feature type="transmembrane region" description="Helical" evidence="1">
    <location>
        <begin position="106"/>
        <end position="125"/>
    </location>
</feature>
<sequence length="220" mass="23280">MGAAGAAASVLLVGLLHVIVDPAQVNPVRRTISEYALGEYKLIFDAGVLALALGSVAVLVGLIRTRVLRAASAPAVLLAVWSVSLVVVVAFEKTNWSIGPSVGGYIHRYASLVAFLSLPIGALLVARQWRRHAGWGGHARWTHRLAAVSLVWLAPILAGFALRPLTGVPWWRAVPLGLLERGLAATEVALVVALGLWAAARARQQLIPATARPAVELRQA</sequence>
<organism evidence="2 3">
    <name type="scientific">Pseudonocardia bannensis</name>
    <dbReference type="NCBI Taxonomy" id="630973"/>
    <lineage>
        <taxon>Bacteria</taxon>
        <taxon>Bacillati</taxon>
        <taxon>Actinomycetota</taxon>
        <taxon>Actinomycetes</taxon>
        <taxon>Pseudonocardiales</taxon>
        <taxon>Pseudonocardiaceae</taxon>
        <taxon>Pseudonocardia</taxon>
    </lineage>
</organism>
<comment type="caution">
    <text evidence="2">The sequence shown here is derived from an EMBL/GenBank/DDBJ whole genome shotgun (WGS) entry which is preliminary data.</text>
</comment>
<keyword evidence="1" id="KW-0472">Membrane</keyword>
<name>A0A848DSY9_9PSEU</name>
<feature type="transmembrane region" description="Helical" evidence="1">
    <location>
        <begin position="42"/>
        <end position="63"/>
    </location>
</feature>
<accession>A0A848DSY9</accession>
<feature type="transmembrane region" description="Helical" evidence="1">
    <location>
        <begin position="182"/>
        <end position="200"/>
    </location>
</feature>
<dbReference type="Proteomes" id="UP000586918">
    <property type="component" value="Unassembled WGS sequence"/>
</dbReference>
<feature type="transmembrane region" description="Helical" evidence="1">
    <location>
        <begin position="70"/>
        <end position="91"/>
    </location>
</feature>
<keyword evidence="1" id="KW-0812">Transmembrane</keyword>
<proteinExistence type="predicted"/>
<reference evidence="2 3" key="1">
    <citation type="submission" date="2020-04" db="EMBL/GenBank/DDBJ databases">
        <authorList>
            <person name="Klaysubun C."/>
            <person name="Duangmal K."/>
            <person name="Lipun K."/>
        </authorList>
    </citation>
    <scope>NUCLEOTIDE SEQUENCE [LARGE SCALE GENOMIC DNA]</scope>
    <source>
        <strain evidence="2 3">DSM 45300</strain>
    </source>
</reference>
<gene>
    <name evidence="2" type="ORF">HF519_29500</name>
</gene>
<evidence type="ECO:0000256" key="1">
    <source>
        <dbReference type="SAM" id="Phobius"/>
    </source>
</evidence>
<dbReference type="AlphaFoldDB" id="A0A848DSY9"/>
<dbReference type="InterPro" id="IPR009339">
    <property type="entry name" value="DUF998"/>
</dbReference>
<feature type="transmembrane region" description="Helical" evidence="1">
    <location>
        <begin position="145"/>
        <end position="162"/>
    </location>
</feature>
<evidence type="ECO:0000313" key="3">
    <source>
        <dbReference type="Proteomes" id="UP000586918"/>
    </source>
</evidence>
<protein>
    <submittedName>
        <fullName evidence="2">DUF998 domain-containing protein</fullName>
    </submittedName>
</protein>
<keyword evidence="3" id="KW-1185">Reference proteome</keyword>
<dbReference type="Pfam" id="PF06197">
    <property type="entry name" value="DUF998"/>
    <property type="match status" value="1"/>
</dbReference>
<evidence type="ECO:0000313" key="2">
    <source>
        <dbReference type="EMBL" id="NMH95599.1"/>
    </source>
</evidence>
<keyword evidence="1" id="KW-1133">Transmembrane helix</keyword>
<dbReference type="RefSeq" id="WP_169416241.1">
    <property type="nucleotide sequence ID" value="NZ_JAAXKZ010000221.1"/>
</dbReference>